<feature type="domain" description="MADS-box" evidence="6">
    <location>
        <begin position="14"/>
        <end position="74"/>
    </location>
</feature>
<reference evidence="7" key="1">
    <citation type="submission" date="2022-08" db="EMBL/GenBank/DDBJ databases">
        <authorList>
            <person name="Gutierrez-Valencia J."/>
        </authorList>
    </citation>
    <scope>NUCLEOTIDE SEQUENCE</scope>
</reference>
<dbReference type="PANTHER" id="PTHR11945:SF725">
    <property type="entry name" value="AGAMOUS-LIKE 58-RELATED"/>
    <property type="match status" value="1"/>
</dbReference>
<keyword evidence="3" id="KW-0238">DNA-binding</keyword>
<evidence type="ECO:0000256" key="5">
    <source>
        <dbReference type="ARBA" id="ARBA00023242"/>
    </source>
</evidence>
<dbReference type="AlphaFoldDB" id="A0AAV0HXA9"/>
<keyword evidence="2" id="KW-0805">Transcription regulation</keyword>
<dbReference type="Gene3D" id="3.40.1810.10">
    <property type="entry name" value="Transcription factor, MADS-box"/>
    <property type="match status" value="1"/>
</dbReference>
<dbReference type="GO" id="GO:0000981">
    <property type="term" value="F:DNA-binding transcription factor activity, RNA polymerase II-specific"/>
    <property type="evidence" value="ECO:0007669"/>
    <property type="project" value="TreeGrafter"/>
</dbReference>
<evidence type="ECO:0000313" key="8">
    <source>
        <dbReference type="Proteomes" id="UP001154282"/>
    </source>
</evidence>
<dbReference type="GO" id="GO:0000978">
    <property type="term" value="F:RNA polymerase II cis-regulatory region sequence-specific DNA binding"/>
    <property type="evidence" value="ECO:0007669"/>
    <property type="project" value="TreeGrafter"/>
</dbReference>
<evidence type="ECO:0000256" key="4">
    <source>
        <dbReference type="ARBA" id="ARBA00023163"/>
    </source>
</evidence>
<gene>
    <name evidence="7" type="ORF">LITE_LOCUS6526</name>
</gene>
<evidence type="ECO:0000259" key="6">
    <source>
        <dbReference type="PROSITE" id="PS50066"/>
    </source>
</evidence>
<dbReference type="InterPro" id="IPR036879">
    <property type="entry name" value="TF_MADSbox_sf"/>
</dbReference>
<dbReference type="EMBL" id="CAMGYJ010000003">
    <property type="protein sequence ID" value="CAI0389941.1"/>
    <property type="molecule type" value="Genomic_DNA"/>
</dbReference>
<accession>A0AAV0HXA9</accession>
<dbReference type="SMART" id="SM00432">
    <property type="entry name" value="MADS"/>
    <property type="match status" value="1"/>
</dbReference>
<dbReference type="GO" id="GO:0005634">
    <property type="term" value="C:nucleus"/>
    <property type="evidence" value="ECO:0007669"/>
    <property type="project" value="UniProtKB-SubCell"/>
</dbReference>
<dbReference type="InterPro" id="IPR002100">
    <property type="entry name" value="TF_MADSbox"/>
</dbReference>
<keyword evidence="5" id="KW-0539">Nucleus</keyword>
<dbReference type="SUPFAM" id="SSF55455">
    <property type="entry name" value="SRF-like"/>
    <property type="match status" value="1"/>
</dbReference>
<keyword evidence="8" id="KW-1185">Reference proteome</keyword>
<evidence type="ECO:0000256" key="3">
    <source>
        <dbReference type="ARBA" id="ARBA00023125"/>
    </source>
</evidence>
<comment type="subcellular location">
    <subcellularLocation>
        <location evidence="1">Nucleus</location>
    </subcellularLocation>
</comment>
<dbReference type="PRINTS" id="PR00404">
    <property type="entry name" value="MADSDOMAIN"/>
</dbReference>
<evidence type="ECO:0000256" key="2">
    <source>
        <dbReference type="ARBA" id="ARBA00023015"/>
    </source>
</evidence>
<dbReference type="Pfam" id="PF00319">
    <property type="entry name" value="SRF-TF"/>
    <property type="match status" value="1"/>
</dbReference>
<dbReference type="GO" id="GO:0046983">
    <property type="term" value="F:protein dimerization activity"/>
    <property type="evidence" value="ECO:0007669"/>
    <property type="project" value="InterPro"/>
</dbReference>
<dbReference type="PANTHER" id="PTHR11945">
    <property type="entry name" value="MADS BOX PROTEIN"/>
    <property type="match status" value="1"/>
</dbReference>
<dbReference type="PROSITE" id="PS50066">
    <property type="entry name" value="MADS_BOX_2"/>
    <property type="match status" value="1"/>
</dbReference>
<evidence type="ECO:0000256" key="1">
    <source>
        <dbReference type="ARBA" id="ARBA00004123"/>
    </source>
</evidence>
<evidence type="ECO:0000313" key="7">
    <source>
        <dbReference type="EMBL" id="CAI0389941.1"/>
    </source>
</evidence>
<organism evidence="7 8">
    <name type="scientific">Linum tenue</name>
    <dbReference type="NCBI Taxonomy" id="586396"/>
    <lineage>
        <taxon>Eukaryota</taxon>
        <taxon>Viridiplantae</taxon>
        <taxon>Streptophyta</taxon>
        <taxon>Embryophyta</taxon>
        <taxon>Tracheophyta</taxon>
        <taxon>Spermatophyta</taxon>
        <taxon>Magnoliopsida</taxon>
        <taxon>eudicotyledons</taxon>
        <taxon>Gunneridae</taxon>
        <taxon>Pentapetalae</taxon>
        <taxon>rosids</taxon>
        <taxon>fabids</taxon>
        <taxon>Malpighiales</taxon>
        <taxon>Linaceae</taxon>
        <taxon>Linum</taxon>
    </lineage>
</organism>
<keyword evidence="4" id="KW-0804">Transcription</keyword>
<name>A0AAV0HXA9_9ROSI</name>
<comment type="caution">
    <text evidence="7">The sequence shown here is derived from an EMBL/GenBank/DDBJ whole genome shotgun (WGS) entry which is preliminary data.</text>
</comment>
<sequence length="268" mass="30473">MATNNNNIVANKTRGKQKIEMKKIEKESDMVTTFSKRKYGIYKKVNELITLTGSEVGFLVFSPAGKSFTFGQPSFKDLALRYLGRQIKQPQLSPDNGEMFRQARIQELNQTYNMLLELVEEEEKKDAALRQKLKGKQLNIWWNKTVEKVEVGELSDLESAYSELLMKVEKRRMELVSPRNDMNGCVSSSSSHFVVHTYHQTLNIGPKTSSLVQMVDQRTNMAPTMMTTTPNYPMIRELDGGIEAVLDHPSTSYGVPHSFDFGYSPDSL</sequence>
<proteinExistence type="predicted"/>
<dbReference type="Proteomes" id="UP001154282">
    <property type="component" value="Unassembled WGS sequence"/>
</dbReference>
<protein>
    <recommendedName>
        <fullName evidence="6">MADS-box domain-containing protein</fullName>
    </recommendedName>
</protein>